<organism evidence="13 14">
    <name type="scientific">Aquipuribacter hungaricus</name>
    <dbReference type="NCBI Taxonomy" id="545624"/>
    <lineage>
        <taxon>Bacteria</taxon>
        <taxon>Bacillati</taxon>
        <taxon>Actinomycetota</taxon>
        <taxon>Actinomycetes</taxon>
        <taxon>Micrococcales</taxon>
        <taxon>Intrasporangiaceae</taxon>
        <taxon>Aquipuribacter</taxon>
    </lineage>
</organism>
<evidence type="ECO:0000256" key="5">
    <source>
        <dbReference type="ARBA" id="ARBA00022642"/>
    </source>
</evidence>
<keyword evidence="14" id="KW-1185">Reference proteome</keyword>
<dbReference type="GO" id="GO:0004514">
    <property type="term" value="F:nicotinate-nucleotide diphosphorylase (carboxylating) activity"/>
    <property type="evidence" value="ECO:0007669"/>
    <property type="project" value="UniProtKB-EC"/>
</dbReference>
<name>A0ABV7WLF1_9MICO</name>
<comment type="similarity">
    <text evidence="3 10">Belongs to the NadC/ModD family.</text>
</comment>
<comment type="catalytic activity">
    <reaction evidence="9">
        <text>nicotinate beta-D-ribonucleotide + CO2 + diphosphate = quinolinate + 5-phospho-alpha-D-ribose 1-diphosphate + 2 H(+)</text>
        <dbReference type="Rhea" id="RHEA:12733"/>
        <dbReference type="ChEBI" id="CHEBI:15378"/>
        <dbReference type="ChEBI" id="CHEBI:16526"/>
        <dbReference type="ChEBI" id="CHEBI:29959"/>
        <dbReference type="ChEBI" id="CHEBI:33019"/>
        <dbReference type="ChEBI" id="CHEBI:57502"/>
        <dbReference type="ChEBI" id="CHEBI:58017"/>
        <dbReference type="EC" id="2.4.2.19"/>
    </reaction>
</comment>
<evidence type="ECO:0000256" key="8">
    <source>
        <dbReference type="ARBA" id="ARBA00033102"/>
    </source>
</evidence>
<evidence type="ECO:0000256" key="1">
    <source>
        <dbReference type="ARBA" id="ARBA00003237"/>
    </source>
</evidence>
<keyword evidence="7 10" id="KW-0808">Transferase</keyword>
<dbReference type="NCBIfam" id="TIGR00078">
    <property type="entry name" value="nadC"/>
    <property type="match status" value="1"/>
</dbReference>
<dbReference type="RefSeq" id="WP_340295197.1">
    <property type="nucleotide sequence ID" value="NZ_JBBEOI010000215.1"/>
</dbReference>
<dbReference type="Pfam" id="PF02749">
    <property type="entry name" value="QRPTase_N"/>
    <property type="match status" value="1"/>
</dbReference>
<evidence type="ECO:0000313" key="13">
    <source>
        <dbReference type="EMBL" id="MFC3690197.1"/>
    </source>
</evidence>
<dbReference type="InterPro" id="IPR004393">
    <property type="entry name" value="NadC"/>
</dbReference>
<evidence type="ECO:0000256" key="3">
    <source>
        <dbReference type="ARBA" id="ARBA00009400"/>
    </source>
</evidence>
<dbReference type="SUPFAM" id="SSF54675">
    <property type="entry name" value="Nicotinate/Quinolinate PRTase N-terminal domain-like"/>
    <property type="match status" value="1"/>
</dbReference>
<feature type="domain" description="Quinolinate phosphoribosyl transferase C-terminal" evidence="11">
    <location>
        <begin position="129"/>
        <end position="303"/>
    </location>
</feature>
<dbReference type="InterPro" id="IPR037128">
    <property type="entry name" value="Quinolinate_PRibosylTase_N_sf"/>
</dbReference>
<feature type="domain" description="Quinolinate phosphoribosyl transferase N-terminal" evidence="12">
    <location>
        <begin position="37"/>
        <end position="127"/>
    </location>
</feature>
<dbReference type="Gene3D" id="3.90.1170.20">
    <property type="entry name" value="Quinolinate phosphoribosyl transferase, N-terminal domain"/>
    <property type="match status" value="1"/>
</dbReference>
<dbReference type="Gene3D" id="3.20.20.70">
    <property type="entry name" value="Aldolase class I"/>
    <property type="match status" value="1"/>
</dbReference>
<dbReference type="InterPro" id="IPR013785">
    <property type="entry name" value="Aldolase_TIM"/>
</dbReference>
<evidence type="ECO:0000256" key="7">
    <source>
        <dbReference type="ARBA" id="ARBA00022679"/>
    </source>
</evidence>
<evidence type="ECO:0000256" key="6">
    <source>
        <dbReference type="ARBA" id="ARBA00022676"/>
    </source>
</evidence>
<comment type="caution">
    <text evidence="13">The sequence shown here is derived from an EMBL/GenBank/DDBJ whole genome shotgun (WGS) entry which is preliminary data.</text>
</comment>
<evidence type="ECO:0000256" key="9">
    <source>
        <dbReference type="ARBA" id="ARBA00047445"/>
    </source>
</evidence>
<comment type="function">
    <text evidence="1">Involved in the catabolism of quinolinic acid (QA).</text>
</comment>
<proteinExistence type="inferred from homology"/>
<evidence type="ECO:0000313" key="14">
    <source>
        <dbReference type="Proteomes" id="UP001595685"/>
    </source>
</evidence>
<evidence type="ECO:0000259" key="11">
    <source>
        <dbReference type="Pfam" id="PF01729"/>
    </source>
</evidence>
<reference evidence="14" key="1">
    <citation type="journal article" date="2019" name="Int. J. Syst. Evol. Microbiol.">
        <title>The Global Catalogue of Microorganisms (GCM) 10K type strain sequencing project: providing services to taxonomists for standard genome sequencing and annotation.</title>
        <authorList>
            <consortium name="The Broad Institute Genomics Platform"/>
            <consortium name="The Broad Institute Genome Sequencing Center for Infectious Disease"/>
            <person name="Wu L."/>
            <person name="Ma J."/>
        </authorList>
    </citation>
    <scope>NUCLEOTIDE SEQUENCE [LARGE SCALE GENOMIC DNA]</scope>
    <source>
        <strain evidence="14">NCAIM B.02333</strain>
    </source>
</reference>
<dbReference type="SUPFAM" id="SSF51690">
    <property type="entry name" value="Nicotinate/Quinolinate PRTase C-terminal domain-like"/>
    <property type="match status" value="1"/>
</dbReference>
<dbReference type="InterPro" id="IPR022412">
    <property type="entry name" value="Quinolinate_PRibosylTrfase_N"/>
</dbReference>
<dbReference type="PANTHER" id="PTHR32179">
    <property type="entry name" value="NICOTINATE-NUCLEOTIDE PYROPHOSPHORYLASE [CARBOXYLATING]"/>
    <property type="match status" value="1"/>
</dbReference>
<keyword evidence="6 10" id="KW-0328">Glycosyltransferase</keyword>
<gene>
    <name evidence="13" type="primary">nadC</name>
    <name evidence="13" type="ORF">ACFOLH_17765</name>
</gene>
<comment type="pathway">
    <text evidence="2">Cofactor biosynthesis; NAD(+) biosynthesis; nicotinate D-ribonucleotide from quinolinate: step 1/1.</text>
</comment>
<dbReference type="InterPro" id="IPR002638">
    <property type="entry name" value="Quinolinate_PRibosylTrfase_C"/>
</dbReference>
<dbReference type="PIRSF" id="PIRSF006250">
    <property type="entry name" value="NadC_ModD"/>
    <property type="match status" value="1"/>
</dbReference>
<sequence>MSGQDQAGGLVGPAADVLARLVRTALDEDLGGDPGTDVTTTATVPADARTVVEVRLREPGTVAGQVVWVPLLADAARRLGQETPVVELLAADGSHGAAGDVLARLSGPTRTLLVAERTGLNLVGRACGVATATRAWVDVLAGTGVEVLDTRKTTPGLRAWEKYAVRCGGGTNKRVGLFDVAMVKDNHAAAAGSVVAAYRAVRSTSPDVAVEVEVESTEVALAVVRAGGRFLMCDNMTPDDLARTVAAVRALVAELDGPGGRVLLEATGGLTLARAPEVAATGVDFVSVGALTHSSPQLDVGLDWTG</sequence>
<dbReference type="Proteomes" id="UP001595685">
    <property type="component" value="Unassembled WGS sequence"/>
</dbReference>
<dbReference type="InterPro" id="IPR036068">
    <property type="entry name" value="Nicotinate_pribotase-like_C"/>
</dbReference>
<dbReference type="Pfam" id="PF01729">
    <property type="entry name" value="QRPTase_C"/>
    <property type="match status" value="1"/>
</dbReference>
<evidence type="ECO:0000256" key="4">
    <source>
        <dbReference type="ARBA" id="ARBA00011944"/>
    </source>
</evidence>
<keyword evidence="5" id="KW-0662">Pyridine nucleotide biosynthesis</keyword>
<dbReference type="InterPro" id="IPR027277">
    <property type="entry name" value="NadC/ModD"/>
</dbReference>
<evidence type="ECO:0000259" key="12">
    <source>
        <dbReference type="Pfam" id="PF02749"/>
    </source>
</evidence>
<dbReference type="PANTHER" id="PTHR32179:SF3">
    <property type="entry name" value="NICOTINATE-NUCLEOTIDE PYROPHOSPHORYLASE [CARBOXYLATING]"/>
    <property type="match status" value="1"/>
</dbReference>
<evidence type="ECO:0000256" key="10">
    <source>
        <dbReference type="PIRNR" id="PIRNR006250"/>
    </source>
</evidence>
<dbReference type="EMBL" id="JBHRWW010000018">
    <property type="protein sequence ID" value="MFC3690197.1"/>
    <property type="molecule type" value="Genomic_DNA"/>
</dbReference>
<dbReference type="EC" id="2.4.2.19" evidence="4"/>
<evidence type="ECO:0000256" key="2">
    <source>
        <dbReference type="ARBA" id="ARBA00004893"/>
    </source>
</evidence>
<accession>A0ABV7WLF1</accession>
<protein>
    <recommendedName>
        <fullName evidence="4">nicotinate-nucleotide diphosphorylase (carboxylating)</fullName>
        <ecNumber evidence="4">2.4.2.19</ecNumber>
    </recommendedName>
    <alternativeName>
        <fullName evidence="8">Quinolinate phosphoribosyltransferase [decarboxylating]</fullName>
    </alternativeName>
</protein>